<sequence>MTLAYQSTITAGDRTSLSGQIKYCSQIKLKQTAGMASAQLSENQIQQR</sequence>
<comment type="caution">
    <text evidence="1">The sequence shown here is derived from an EMBL/GenBank/DDBJ whole genome shotgun (WGS) entry which is preliminary data.</text>
</comment>
<evidence type="ECO:0000313" key="1">
    <source>
        <dbReference type="EMBL" id="OKS89711.1"/>
    </source>
</evidence>
<organism evidence="1 2">
    <name type="scientific">Mucilaginibacter polytrichastri</name>
    <dbReference type="NCBI Taxonomy" id="1302689"/>
    <lineage>
        <taxon>Bacteria</taxon>
        <taxon>Pseudomonadati</taxon>
        <taxon>Bacteroidota</taxon>
        <taxon>Sphingobacteriia</taxon>
        <taxon>Sphingobacteriales</taxon>
        <taxon>Sphingobacteriaceae</taxon>
        <taxon>Mucilaginibacter</taxon>
    </lineage>
</organism>
<name>A0A1Q6A6S0_9SPHI</name>
<dbReference type="STRING" id="1302689.RG47T_5196"/>
<evidence type="ECO:0000313" key="2">
    <source>
        <dbReference type="Proteomes" id="UP000186720"/>
    </source>
</evidence>
<reference evidence="1 2" key="1">
    <citation type="submission" date="2016-11" db="EMBL/GenBank/DDBJ databases">
        <title>Whole Genome Sequencing of Mucilaginibacter polytrichastri RG4-7(T) isolated from the moss sample.</title>
        <authorList>
            <person name="Li Y."/>
        </authorList>
    </citation>
    <scope>NUCLEOTIDE SEQUENCE [LARGE SCALE GENOMIC DNA]</scope>
    <source>
        <strain evidence="1 2">RG4-7</strain>
    </source>
</reference>
<dbReference type="Proteomes" id="UP000186720">
    <property type="component" value="Unassembled WGS sequence"/>
</dbReference>
<protein>
    <submittedName>
        <fullName evidence="1">Uncharacterized protein</fullName>
    </submittedName>
</protein>
<keyword evidence="2" id="KW-1185">Reference proteome</keyword>
<dbReference type="AlphaFoldDB" id="A0A1Q6A6S0"/>
<dbReference type="EMBL" id="MPPL01000001">
    <property type="protein sequence ID" value="OKS89711.1"/>
    <property type="molecule type" value="Genomic_DNA"/>
</dbReference>
<proteinExistence type="predicted"/>
<gene>
    <name evidence="1" type="ORF">RG47T_5196</name>
</gene>
<accession>A0A1Q6A6S0</accession>